<evidence type="ECO:0000256" key="6">
    <source>
        <dbReference type="ARBA" id="ARBA00023136"/>
    </source>
</evidence>
<keyword evidence="10" id="KW-1185">Reference proteome</keyword>
<name>A0A517XS75_9BACT</name>
<dbReference type="InterPro" id="IPR018584">
    <property type="entry name" value="GT87"/>
</dbReference>
<feature type="transmembrane region" description="Helical" evidence="8">
    <location>
        <begin position="391"/>
        <end position="415"/>
    </location>
</feature>
<gene>
    <name evidence="9" type="ORF">ETAA1_23070</name>
</gene>
<feature type="transmembrane region" description="Helical" evidence="8">
    <location>
        <begin position="358"/>
        <end position="379"/>
    </location>
</feature>
<dbReference type="Proteomes" id="UP000319576">
    <property type="component" value="Chromosome"/>
</dbReference>
<organism evidence="9 10">
    <name type="scientific">Urbifossiella limnaea</name>
    <dbReference type="NCBI Taxonomy" id="2528023"/>
    <lineage>
        <taxon>Bacteria</taxon>
        <taxon>Pseudomonadati</taxon>
        <taxon>Planctomycetota</taxon>
        <taxon>Planctomycetia</taxon>
        <taxon>Gemmatales</taxon>
        <taxon>Gemmataceae</taxon>
        <taxon>Urbifossiella</taxon>
    </lineage>
</organism>
<accession>A0A517XS75</accession>
<evidence type="ECO:0008006" key="11">
    <source>
        <dbReference type="Google" id="ProtNLM"/>
    </source>
</evidence>
<feature type="transmembrane region" description="Helical" evidence="8">
    <location>
        <begin position="427"/>
        <end position="448"/>
    </location>
</feature>
<protein>
    <recommendedName>
        <fullName evidence="11">DUF2029 domain-containing protein</fullName>
    </recommendedName>
</protein>
<feature type="transmembrane region" description="Helical" evidence="8">
    <location>
        <begin position="196"/>
        <end position="228"/>
    </location>
</feature>
<comment type="similarity">
    <text evidence="7">Belongs to the glycosyltransferase 87 family.</text>
</comment>
<dbReference type="GO" id="GO:0016758">
    <property type="term" value="F:hexosyltransferase activity"/>
    <property type="evidence" value="ECO:0007669"/>
    <property type="project" value="InterPro"/>
</dbReference>
<evidence type="ECO:0000256" key="2">
    <source>
        <dbReference type="ARBA" id="ARBA00022475"/>
    </source>
</evidence>
<evidence type="ECO:0000313" key="9">
    <source>
        <dbReference type="EMBL" id="QDU20355.1"/>
    </source>
</evidence>
<keyword evidence="5 8" id="KW-1133">Transmembrane helix</keyword>
<feature type="transmembrane region" description="Helical" evidence="8">
    <location>
        <begin position="16"/>
        <end position="36"/>
    </location>
</feature>
<evidence type="ECO:0000256" key="8">
    <source>
        <dbReference type="SAM" id="Phobius"/>
    </source>
</evidence>
<evidence type="ECO:0000256" key="7">
    <source>
        <dbReference type="ARBA" id="ARBA00024033"/>
    </source>
</evidence>
<feature type="transmembrane region" description="Helical" evidence="8">
    <location>
        <begin position="331"/>
        <end position="352"/>
    </location>
</feature>
<feature type="transmembrane region" description="Helical" evidence="8">
    <location>
        <begin position="240"/>
        <end position="261"/>
    </location>
</feature>
<evidence type="ECO:0000313" key="10">
    <source>
        <dbReference type="Proteomes" id="UP000319576"/>
    </source>
</evidence>
<comment type="subcellular location">
    <subcellularLocation>
        <location evidence="1">Cell membrane</location>
        <topology evidence="1">Multi-pass membrane protein</topology>
    </subcellularLocation>
</comment>
<dbReference type="EMBL" id="CP036273">
    <property type="protein sequence ID" value="QDU20355.1"/>
    <property type="molecule type" value="Genomic_DNA"/>
</dbReference>
<dbReference type="Pfam" id="PF09594">
    <property type="entry name" value="GT87"/>
    <property type="match status" value="1"/>
</dbReference>
<reference evidence="9 10" key="1">
    <citation type="submission" date="2019-02" db="EMBL/GenBank/DDBJ databases">
        <title>Deep-cultivation of Planctomycetes and their phenomic and genomic characterization uncovers novel biology.</title>
        <authorList>
            <person name="Wiegand S."/>
            <person name="Jogler M."/>
            <person name="Boedeker C."/>
            <person name="Pinto D."/>
            <person name="Vollmers J."/>
            <person name="Rivas-Marin E."/>
            <person name="Kohn T."/>
            <person name="Peeters S.H."/>
            <person name="Heuer A."/>
            <person name="Rast P."/>
            <person name="Oberbeckmann S."/>
            <person name="Bunk B."/>
            <person name="Jeske O."/>
            <person name="Meyerdierks A."/>
            <person name="Storesund J.E."/>
            <person name="Kallscheuer N."/>
            <person name="Luecker S."/>
            <person name="Lage O.M."/>
            <person name="Pohl T."/>
            <person name="Merkel B.J."/>
            <person name="Hornburger P."/>
            <person name="Mueller R.-W."/>
            <person name="Bruemmer F."/>
            <person name="Labrenz M."/>
            <person name="Spormann A.M."/>
            <person name="Op den Camp H."/>
            <person name="Overmann J."/>
            <person name="Amann R."/>
            <person name="Jetten M.S.M."/>
            <person name="Mascher T."/>
            <person name="Medema M.H."/>
            <person name="Devos D.P."/>
            <person name="Kaster A.-K."/>
            <person name="Ovreas L."/>
            <person name="Rohde M."/>
            <person name="Galperin M.Y."/>
            <person name="Jogler C."/>
        </authorList>
    </citation>
    <scope>NUCLEOTIDE SEQUENCE [LARGE SCALE GENOMIC DNA]</scope>
    <source>
        <strain evidence="9 10">ETA_A1</strain>
    </source>
</reference>
<dbReference type="AlphaFoldDB" id="A0A517XS75"/>
<evidence type="ECO:0000256" key="3">
    <source>
        <dbReference type="ARBA" id="ARBA00022679"/>
    </source>
</evidence>
<dbReference type="KEGG" id="uli:ETAA1_23070"/>
<keyword evidence="2" id="KW-1003">Cell membrane</keyword>
<evidence type="ECO:0000256" key="5">
    <source>
        <dbReference type="ARBA" id="ARBA00022989"/>
    </source>
</evidence>
<keyword evidence="6 8" id="KW-0472">Membrane</keyword>
<proteinExistence type="inferred from homology"/>
<evidence type="ECO:0000256" key="4">
    <source>
        <dbReference type="ARBA" id="ARBA00022692"/>
    </source>
</evidence>
<feature type="transmembrane region" description="Helical" evidence="8">
    <location>
        <begin position="161"/>
        <end position="184"/>
    </location>
</feature>
<sequence>MSATYAPPPAPTSRRWVTPALAAVPVVWCLAVLVLMRPDAVAAREAIPFEIKWLVYDESDLTALALRGANAHAGRLPGRMDEPEGVDDTRDFAPYLDGYEQPLADRYYLEYPTPTLALFRLGFLHRPRDPNLLPPAVADGQQFGIGFHHPRDESERATWSVLHDGVVAIVVVMTASLVALILILRRGYEPGDPRPWAWLCVLPGAVFFSLNRFDILPAMLTAAGFALLARRCDGWSGAAFAVAALLKVYPVLLAPVILRHLGVRRGVVWAVAFGGVGLAAMGVSVATLGRESTEGPIRVQLSRDYVEKSWTLYGAVLPEWLAQKEQSNVRLAVLAAAVLLAAATRPAGLPGLLRRCGVVLVVFVVLAVFWSPQWIVWFLPLLAPLAPRRRWVGVAAVLLDAVNYFNFPVLFWILWNTVQSQDVLDVLAAAMIWVRAALWLGLAAGLVYDEWRATRGATG</sequence>
<keyword evidence="4 8" id="KW-0812">Transmembrane</keyword>
<evidence type="ECO:0000256" key="1">
    <source>
        <dbReference type="ARBA" id="ARBA00004651"/>
    </source>
</evidence>
<dbReference type="GO" id="GO:0005886">
    <property type="term" value="C:plasma membrane"/>
    <property type="evidence" value="ECO:0007669"/>
    <property type="project" value="UniProtKB-SubCell"/>
</dbReference>
<feature type="transmembrane region" description="Helical" evidence="8">
    <location>
        <begin position="267"/>
        <end position="288"/>
    </location>
</feature>
<keyword evidence="3" id="KW-0808">Transferase</keyword>